<dbReference type="PANTHER" id="PTHR33478">
    <property type="entry name" value="EXTRACELLULAR METALLOPROTEINASE MEP"/>
    <property type="match status" value="1"/>
</dbReference>
<keyword evidence="2" id="KW-0645">Protease</keyword>
<gene>
    <name evidence="7" type="ORF">IC235_04765</name>
</gene>
<accession>A0A927GIL4</accession>
<dbReference type="Proteomes" id="UP000612233">
    <property type="component" value="Unassembled WGS sequence"/>
</dbReference>
<reference evidence="7" key="1">
    <citation type="submission" date="2020-09" db="EMBL/GenBank/DDBJ databases">
        <authorList>
            <person name="Kim M.K."/>
        </authorList>
    </citation>
    <scope>NUCLEOTIDE SEQUENCE</scope>
    <source>
        <strain evidence="7">BT664</strain>
    </source>
</reference>
<dbReference type="AlphaFoldDB" id="A0A927GIL4"/>
<protein>
    <submittedName>
        <fullName evidence="7">M36 family metallopeptidase</fullName>
    </submittedName>
</protein>
<dbReference type="GO" id="GO:0006508">
    <property type="term" value="P:proteolysis"/>
    <property type="evidence" value="ECO:0007669"/>
    <property type="project" value="UniProtKB-KW"/>
</dbReference>
<dbReference type="SUPFAM" id="SSF55486">
    <property type="entry name" value="Metalloproteases ('zincins'), catalytic domain"/>
    <property type="match status" value="1"/>
</dbReference>
<dbReference type="GO" id="GO:0008270">
    <property type="term" value="F:zinc ion binding"/>
    <property type="evidence" value="ECO:0007669"/>
    <property type="project" value="InterPro"/>
</dbReference>
<dbReference type="RefSeq" id="WP_191004033.1">
    <property type="nucleotide sequence ID" value="NZ_JACXAD010000004.1"/>
</dbReference>
<dbReference type="Gene3D" id="3.10.170.10">
    <property type="match status" value="1"/>
</dbReference>
<comment type="caution">
    <text evidence="7">The sequence shown here is derived from an EMBL/GenBank/DDBJ whole genome shotgun (WGS) entry which is preliminary data.</text>
</comment>
<evidence type="ECO:0000256" key="5">
    <source>
        <dbReference type="ARBA" id="ARBA00022833"/>
    </source>
</evidence>
<keyword evidence="4" id="KW-0378">Hydrolase</keyword>
<evidence type="ECO:0000256" key="1">
    <source>
        <dbReference type="ARBA" id="ARBA00001947"/>
    </source>
</evidence>
<dbReference type="PANTHER" id="PTHR33478:SF1">
    <property type="entry name" value="EXTRACELLULAR METALLOPROTEINASE MEP"/>
    <property type="match status" value="1"/>
</dbReference>
<evidence type="ECO:0000313" key="8">
    <source>
        <dbReference type="Proteomes" id="UP000612233"/>
    </source>
</evidence>
<sequence length="65" mass="6811">MGIDNPDIDGSLDNGVVSHEFGHGISNHVTGGPGNNNCLDSADGSQTMGKGWSDFFALWMTTRAT</sequence>
<name>A0A927GIL4_9BACT</name>
<dbReference type="EMBL" id="JACXAD010000004">
    <property type="protein sequence ID" value="MBD2767201.1"/>
    <property type="molecule type" value="Genomic_DNA"/>
</dbReference>
<evidence type="ECO:0000256" key="3">
    <source>
        <dbReference type="ARBA" id="ARBA00022723"/>
    </source>
</evidence>
<evidence type="ECO:0000256" key="6">
    <source>
        <dbReference type="ARBA" id="ARBA00023049"/>
    </source>
</evidence>
<evidence type="ECO:0000256" key="2">
    <source>
        <dbReference type="ARBA" id="ARBA00022670"/>
    </source>
</evidence>
<evidence type="ECO:0000313" key="7">
    <source>
        <dbReference type="EMBL" id="MBD2767201.1"/>
    </source>
</evidence>
<keyword evidence="3" id="KW-0479">Metal-binding</keyword>
<keyword evidence="5" id="KW-0862">Zinc</keyword>
<proteinExistence type="predicted"/>
<dbReference type="InterPro" id="IPR001842">
    <property type="entry name" value="Peptidase_M36"/>
</dbReference>
<dbReference type="InterPro" id="IPR050371">
    <property type="entry name" value="Fungal_virulence_M36"/>
</dbReference>
<organism evidence="7 8">
    <name type="scientific">Hymenobacter montanus</name>
    <dbReference type="NCBI Taxonomy" id="2771359"/>
    <lineage>
        <taxon>Bacteria</taxon>
        <taxon>Pseudomonadati</taxon>
        <taxon>Bacteroidota</taxon>
        <taxon>Cytophagia</taxon>
        <taxon>Cytophagales</taxon>
        <taxon>Hymenobacteraceae</taxon>
        <taxon>Hymenobacter</taxon>
    </lineage>
</organism>
<keyword evidence="6" id="KW-0482">Metalloprotease</keyword>
<dbReference type="GO" id="GO:0005615">
    <property type="term" value="C:extracellular space"/>
    <property type="evidence" value="ECO:0007669"/>
    <property type="project" value="InterPro"/>
</dbReference>
<dbReference type="GO" id="GO:0004222">
    <property type="term" value="F:metalloendopeptidase activity"/>
    <property type="evidence" value="ECO:0007669"/>
    <property type="project" value="InterPro"/>
</dbReference>
<dbReference type="Pfam" id="PF02128">
    <property type="entry name" value="Peptidase_M36"/>
    <property type="match status" value="1"/>
</dbReference>
<keyword evidence="8" id="KW-1185">Reference proteome</keyword>
<comment type="cofactor">
    <cofactor evidence="1">
        <name>Zn(2+)</name>
        <dbReference type="ChEBI" id="CHEBI:29105"/>
    </cofactor>
</comment>
<evidence type="ECO:0000256" key="4">
    <source>
        <dbReference type="ARBA" id="ARBA00022801"/>
    </source>
</evidence>